<dbReference type="Gene3D" id="1.20.1250.20">
    <property type="entry name" value="MFS general substrate transporter like domains"/>
    <property type="match status" value="2"/>
</dbReference>
<dbReference type="GO" id="GO:0022857">
    <property type="term" value="F:transmembrane transporter activity"/>
    <property type="evidence" value="ECO:0007669"/>
    <property type="project" value="InterPro"/>
</dbReference>
<feature type="transmembrane region" description="Helical" evidence="4">
    <location>
        <begin position="138"/>
        <end position="161"/>
    </location>
</feature>
<keyword evidence="3 4" id="KW-0472">Membrane</keyword>
<keyword evidence="7" id="KW-1185">Reference proteome</keyword>
<dbReference type="InterPro" id="IPR011701">
    <property type="entry name" value="MFS"/>
</dbReference>
<accession>C0QSE8</accession>
<feature type="domain" description="Major facilitator superfamily (MFS) profile" evidence="5">
    <location>
        <begin position="8"/>
        <end position="371"/>
    </location>
</feature>
<feature type="transmembrane region" description="Helical" evidence="4">
    <location>
        <begin position="350"/>
        <end position="367"/>
    </location>
</feature>
<organism evidence="6 7">
    <name type="scientific">Persephonella marina (strain DSM 14350 / EX-H1)</name>
    <dbReference type="NCBI Taxonomy" id="123214"/>
    <lineage>
        <taxon>Bacteria</taxon>
        <taxon>Pseudomonadati</taxon>
        <taxon>Aquificota</taxon>
        <taxon>Aquificia</taxon>
        <taxon>Aquificales</taxon>
        <taxon>Hydrogenothermaceae</taxon>
        <taxon>Persephonella</taxon>
    </lineage>
</organism>
<evidence type="ECO:0000256" key="1">
    <source>
        <dbReference type="ARBA" id="ARBA00022692"/>
    </source>
</evidence>
<dbReference type="RefSeq" id="WP_012676637.1">
    <property type="nucleotide sequence ID" value="NC_012440.1"/>
</dbReference>
<dbReference type="Pfam" id="PF07690">
    <property type="entry name" value="MFS_1"/>
    <property type="match status" value="1"/>
</dbReference>
<name>C0QSE8_PERMH</name>
<sequence>MKKSFLNTVLIINLITFFITLSYEMVFSVLPFFLVNSIGVSMFVIGIIEGGYDLVSNLVKIFSGYWSDFLSRKRMIIWTVALSIFSKIYFTLGKKWDDFIIAVILEATSDGSFAPVKDTILSSEKKENIGRTFGINRAFENVGSFLGILIALVFLIFFLGKADYQDYFYLSLVPLILALILVFFIRIPKERKTKRIKIVTWEIFFPKYIFLFFLLSFANFGYSFYILKIYKQVDSEAITVSVYLIFSIIIGIAALISGRFFDRLGEKKHLEMTVSMFLISHILMIIFPVAGFILFAFADAFLDIGIWATLGKKVKFRKGFVFGMYHFTVGFSSLIAGVIAGYLWESINAEAPFVMGVIASSIAFLIIKRYF</sequence>
<protein>
    <submittedName>
        <fullName evidence="6">Putative major facilitator superfamily MFS_1</fullName>
    </submittedName>
</protein>
<dbReference type="CDD" id="cd17370">
    <property type="entry name" value="MFS_MJ1317_like"/>
    <property type="match status" value="1"/>
</dbReference>
<feature type="transmembrane region" description="Helical" evidence="4">
    <location>
        <begin position="5"/>
        <end position="23"/>
    </location>
</feature>
<dbReference type="eggNOG" id="COG2814">
    <property type="taxonomic scope" value="Bacteria"/>
</dbReference>
<keyword evidence="1 4" id="KW-0812">Transmembrane</keyword>
<dbReference type="PANTHER" id="PTHR23518">
    <property type="entry name" value="C-METHYLTRANSFERASE"/>
    <property type="match status" value="1"/>
</dbReference>
<dbReference type="InterPro" id="IPR020846">
    <property type="entry name" value="MFS_dom"/>
</dbReference>
<evidence type="ECO:0000256" key="3">
    <source>
        <dbReference type="ARBA" id="ARBA00023136"/>
    </source>
</evidence>
<feature type="transmembrane region" description="Helical" evidence="4">
    <location>
        <begin position="29"/>
        <end position="55"/>
    </location>
</feature>
<feature type="transmembrane region" description="Helical" evidence="4">
    <location>
        <begin position="167"/>
        <end position="187"/>
    </location>
</feature>
<keyword evidence="2 4" id="KW-1133">Transmembrane helix</keyword>
<evidence type="ECO:0000256" key="4">
    <source>
        <dbReference type="SAM" id="Phobius"/>
    </source>
</evidence>
<feature type="transmembrane region" description="Helical" evidence="4">
    <location>
        <begin position="208"/>
        <end position="226"/>
    </location>
</feature>
<evidence type="ECO:0000256" key="2">
    <source>
        <dbReference type="ARBA" id="ARBA00022989"/>
    </source>
</evidence>
<dbReference type="EMBL" id="CP001230">
    <property type="protein sequence ID" value="ACO04399.1"/>
    <property type="molecule type" value="Genomic_DNA"/>
</dbReference>
<evidence type="ECO:0000313" key="6">
    <source>
        <dbReference type="EMBL" id="ACO04399.1"/>
    </source>
</evidence>
<dbReference type="PROSITE" id="PS50850">
    <property type="entry name" value="MFS"/>
    <property type="match status" value="1"/>
</dbReference>
<dbReference type="KEGG" id="pmx:PERMA_1832"/>
<dbReference type="PaxDb" id="123214-PERMA_1832"/>
<dbReference type="OrthoDB" id="10239at2"/>
<feature type="transmembrane region" description="Helical" evidence="4">
    <location>
        <begin position="75"/>
        <end position="93"/>
    </location>
</feature>
<evidence type="ECO:0000313" key="7">
    <source>
        <dbReference type="Proteomes" id="UP000001366"/>
    </source>
</evidence>
<proteinExistence type="predicted"/>
<feature type="transmembrane region" description="Helical" evidence="4">
    <location>
        <begin position="238"/>
        <end position="258"/>
    </location>
</feature>
<dbReference type="PANTHER" id="PTHR23518:SF2">
    <property type="entry name" value="MAJOR FACILITATOR SUPERFAMILY TRANSPORTER"/>
    <property type="match status" value="1"/>
</dbReference>
<dbReference type="InterPro" id="IPR036259">
    <property type="entry name" value="MFS_trans_sf"/>
</dbReference>
<dbReference type="STRING" id="123214.PERMA_1832"/>
<feature type="transmembrane region" description="Helical" evidence="4">
    <location>
        <begin position="322"/>
        <end position="344"/>
    </location>
</feature>
<reference evidence="6 7" key="1">
    <citation type="journal article" date="2009" name="J. Bacteriol.">
        <title>Complete and draft genome sequences of six members of the Aquificales.</title>
        <authorList>
            <person name="Reysenbach A.L."/>
            <person name="Hamamura N."/>
            <person name="Podar M."/>
            <person name="Griffiths E."/>
            <person name="Ferreira S."/>
            <person name="Hochstein R."/>
            <person name="Heidelberg J."/>
            <person name="Johnson J."/>
            <person name="Mead D."/>
            <person name="Pohorille A."/>
            <person name="Sarmiento M."/>
            <person name="Schweighofer K."/>
            <person name="Seshadri R."/>
            <person name="Voytek M.A."/>
        </authorList>
    </citation>
    <scope>NUCLEOTIDE SEQUENCE [LARGE SCALE GENOMIC DNA]</scope>
    <source>
        <strain evidence="7">DSM 14350 / EX-H1</strain>
    </source>
</reference>
<dbReference type="AlphaFoldDB" id="C0QSE8"/>
<dbReference type="Proteomes" id="UP000001366">
    <property type="component" value="Chromosome"/>
</dbReference>
<feature type="transmembrane region" description="Helical" evidence="4">
    <location>
        <begin position="270"/>
        <end position="287"/>
    </location>
</feature>
<dbReference type="HOGENOM" id="CLU_745672_0_0_0"/>
<dbReference type="SUPFAM" id="SSF103473">
    <property type="entry name" value="MFS general substrate transporter"/>
    <property type="match status" value="1"/>
</dbReference>
<evidence type="ECO:0000259" key="5">
    <source>
        <dbReference type="PROSITE" id="PS50850"/>
    </source>
</evidence>
<gene>
    <name evidence="6" type="ordered locus">PERMA_1832</name>
</gene>